<proteinExistence type="predicted"/>
<dbReference type="Pfam" id="PF04350">
    <property type="entry name" value="PilO"/>
    <property type="match status" value="1"/>
</dbReference>
<dbReference type="HOGENOM" id="CLU_102444_1_0_4"/>
<dbReference type="GO" id="GO:0043683">
    <property type="term" value="P:type IV pilus assembly"/>
    <property type="evidence" value="ECO:0007669"/>
    <property type="project" value="InterPro"/>
</dbReference>
<dbReference type="PANTHER" id="PTHR39555:SF1">
    <property type="entry name" value="TYPE IV PILUS INNER MEMBRANE COMPONENT PILO"/>
    <property type="match status" value="1"/>
</dbReference>
<accession>F2BG91</accession>
<dbReference type="Gene3D" id="1.10.287.540">
    <property type="entry name" value="Helix hairpin bin"/>
    <property type="match status" value="1"/>
</dbReference>
<dbReference type="PANTHER" id="PTHR39555">
    <property type="entry name" value="FIMBRIAL ASSEMBLY PROTEIN PILO-LIKE PROTEIN-RELATED"/>
    <property type="match status" value="1"/>
</dbReference>
<sequence length="211" mass="22856">MAKNKQNFDLQNLHELNAPIKLGIGALLILAILGLGYFLLFKDQLAEYDAAKAKEAELKESYASKSVQAASLENLKAELAALHTSFNQLLQQLPTDKEIPNLIQELNQAASTNNLRLGALSPLEPVNDGAIQRLPYKLAISGQYDQVAKFARDIGGLSRIITLSQLDMAKDDKTGQINLNAIANTYKARPAEELAAEQAKAASAADKGDQK</sequence>
<dbReference type="PIRSF" id="PIRSF016482">
    <property type="entry name" value="PilO"/>
    <property type="match status" value="1"/>
</dbReference>
<comment type="caution">
    <text evidence="2">The sequence shown here is derived from an EMBL/GenBank/DDBJ whole genome shotgun (WGS) entry which is preliminary data.</text>
</comment>
<feature type="transmembrane region" description="Helical" evidence="1">
    <location>
        <begin position="20"/>
        <end position="40"/>
    </location>
</feature>
<dbReference type="Gene3D" id="3.30.70.60">
    <property type="match status" value="1"/>
</dbReference>
<dbReference type="GO" id="GO:0043107">
    <property type="term" value="P:type IV pilus-dependent motility"/>
    <property type="evidence" value="ECO:0007669"/>
    <property type="project" value="InterPro"/>
</dbReference>
<dbReference type="Proteomes" id="UP000004105">
    <property type="component" value="Unassembled WGS sequence"/>
</dbReference>
<keyword evidence="1" id="KW-0812">Transmembrane</keyword>
<protein>
    <submittedName>
        <fullName evidence="2">Type IV pilus assembly protein PilO</fullName>
    </submittedName>
</protein>
<dbReference type="OrthoDB" id="9802133at2"/>
<evidence type="ECO:0000313" key="3">
    <source>
        <dbReference type="Proteomes" id="UP000004105"/>
    </source>
</evidence>
<keyword evidence="3" id="KW-1185">Reference proteome</keyword>
<evidence type="ECO:0000313" key="2">
    <source>
        <dbReference type="EMBL" id="EGF07212.1"/>
    </source>
</evidence>
<gene>
    <name evidence="2" type="primary">pilO</name>
    <name evidence="2" type="ORF">HMPREF9123_2748</name>
</gene>
<keyword evidence="1" id="KW-0472">Membrane</keyword>
<reference evidence="2 3" key="1">
    <citation type="submission" date="2011-02" db="EMBL/GenBank/DDBJ databases">
        <authorList>
            <person name="Muzny D."/>
            <person name="Qin X."/>
            <person name="Deng J."/>
            <person name="Jiang H."/>
            <person name="Liu Y."/>
            <person name="Qu J."/>
            <person name="Song X.-Z."/>
            <person name="Zhang L."/>
            <person name="Thornton R."/>
            <person name="Coyle M."/>
            <person name="Francisco L."/>
            <person name="Jackson L."/>
            <person name="Javaid M."/>
            <person name="Korchina V."/>
            <person name="Kovar C."/>
            <person name="Mata R."/>
            <person name="Mathew T."/>
            <person name="Ngo R."/>
            <person name="Nguyen L."/>
            <person name="Nguyen N."/>
            <person name="Okwuonu G."/>
            <person name="Ongeri F."/>
            <person name="Pham C."/>
            <person name="Simmons D."/>
            <person name="Wilczek-Boney K."/>
            <person name="Hale W."/>
            <person name="Jakkamsetti A."/>
            <person name="Pham P."/>
            <person name="Ruth R."/>
            <person name="San Lucas F."/>
            <person name="Warren J."/>
            <person name="Zhang J."/>
            <person name="Zhao Z."/>
            <person name="Zhou C."/>
            <person name="Zhu D."/>
            <person name="Lee S."/>
            <person name="Bess C."/>
            <person name="Blankenburg K."/>
            <person name="Forbes L."/>
            <person name="Fu Q."/>
            <person name="Gubbala S."/>
            <person name="Hirani K."/>
            <person name="Jayaseelan J.C."/>
            <person name="Lara F."/>
            <person name="Munidasa M."/>
            <person name="Palculict T."/>
            <person name="Patil S."/>
            <person name="Pu L.-L."/>
            <person name="Saada N."/>
            <person name="Tang L."/>
            <person name="Weissenberger G."/>
            <person name="Zhu Y."/>
            <person name="Hemphill L."/>
            <person name="Shang Y."/>
            <person name="Youmans B."/>
            <person name="Ayvaz T."/>
            <person name="Ross M."/>
            <person name="Santibanez J."/>
            <person name="Aqrawi P."/>
            <person name="Gross S."/>
            <person name="Joshi V."/>
            <person name="Fowler G."/>
            <person name="Nazareth L."/>
            <person name="Reid J."/>
            <person name="Worley K."/>
            <person name="Petrosino J."/>
            <person name="Highlander S."/>
            <person name="Gibbs R."/>
        </authorList>
    </citation>
    <scope>NUCLEOTIDE SEQUENCE [LARGE SCALE GENOMIC DNA]</scope>
    <source>
        <strain evidence="2 3">ATCC BAA-1200</strain>
    </source>
</reference>
<dbReference type="STRING" id="267212.GCA_001063965_00898"/>
<dbReference type="InterPro" id="IPR014717">
    <property type="entry name" value="Transl_elong_EF1B/ribsomal_bS6"/>
</dbReference>
<dbReference type="AlphaFoldDB" id="F2BG91"/>
<organism evidence="2 3">
    <name type="scientific">Neisseria bacilliformis ATCC BAA-1200</name>
    <dbReference type="NCBI Taxonomy" id="888742"/>
    <lineage>
        <taxon>Bacteria</taxon>
        <taxon>Pseudomonadati</taxon>
        <taxon>Pseudomonadota</taxon>
        <taxon>Betaproteobacteria</taxon>
        <taxon>Neisseriales</taxon>
        <taxon>Neisseriaceae</taxon>
        <taxon>Neisseria</taxon>
    </lineage>
</organism>
<dbReference type="InterPro" id="IPR007445">
    <property type="entry name" value="PilO"/>
</dbReference>
<dbReference type="EMBL" id="AFAY01000053">
    <property type="protein sequence ID" value="EGF07212.1"/>
    <property type="molecule type" value="Genomic_DNA"/>
</dbReference>
<evidence type="ECO:0000256" key="1">
    <source>
        <dbReference type="SAM" id="Phobius"/>
    </source>
</evidence>
<keyword evidence="1" id="KW-1133">Transmembrane helix</keyword>
<name>F2BG91_9NEIS</name>
<dbReference type="RefSeq" id="WP_007343753.1">
    <property type="nucleotide sequence ID" value="NZ_GL878494.1"/>
</dbReference>